<dbReference type="InterPro" id="IPR029062">
    <property type="entry name" value="Class_I_gatase-like"/>
</dbReference>
<name>A0A1C3EG27_9GAMM</name>
<organism evidence="2 3">
    <name type="scientific">Veronia pacifica</name>
    <dbReference type="NCBI Taxonomy" id="1080227"/>
    <lineage>
        <taxon>Bacteria</taxon>
        <taxon>Pseudomonadati</taxon>
        <taxon>Pseudomonadota</taxon>
        <taxon>Gammaproteobacteria</taxon>
        <taxon>Vibrionales</taxon>
        <taxon>Vibrionaceae</taxon>
        <taxon>Veronia</taxon>
    </lineage>
</organism>
<dbReference type="EMBL" id="LYBM01000026">
    <property type="protein sequence ID" value="ODA32180.1"/>
    <property type="molecule type" value="Genomic_DNA"/>
</dbReference>
<dbReference type="PANTHER" id="PTHR42695:SF5">
    <property type="entry name" value="GLUTAMINE AMIDOTRANSFERASE YLR126C-RELATED"/>
    <property type="match status" value="1"/>
</dbReference>
<dbReference type="CDD" id="cd01741">
    <property type="entry name" value="GATase1_1"/>
    <property type="match status" value="1"/>
</dbReference>
<dbReference type="Gene3D" id="3.40.50.880">
    <property type="match status" value="1"/>
</dbReference>
<feature type="domain" description="Glutamine amidotransferase" evidence="1">
    <location>
        <begin position="52"/>
        <end position="185"/>
    </location>
</feature>
<dbReference type="RefSeq" id="WP_068903354.1">
    <property type="nucleotide sequence ID" value="NZ_JBHUIF010000029.1"/>
</dbReference>
<reference evidence="2 3" key="1">
    <citation type="submission" date="2016-05" db="EMBL/GenBank/DDBJ databases">
        <title>Genomic Taxonomy of the Vibrionaceae.</title>
        <authorList>
            <person name="Gomez-Gil B."/>
            <person name="Enciso-Ibarra J."/>
        </authorList>
    </citation>
    <scope>NUCLEOTIDE SEQUENCE [LARGE SCALE GENOMIC DNA]</scope>
    <source>
        <strain evidence="2 3">CAIM 1920</strain>
    </source>
</reference>
<gene>
    <name evidence="2" type="ORF">A8L45_14055</name>
</gene>
<proteinExistence type="predicted"/>
<dbReference type="InterPro" id="IPR044992">
    <property type="entry name" value="ChyE-like"/>
</dbReference>
<accession>A0A1C3EG27</accession>
<dbReference type="PROSITE" id="PS51273">
    <property type="entry name" value="GATASE_TYPE_1"/>
    <property type="match status" value="1"/>
</dbReference>
<dbReference type="Pfam" id="PF00117">
    <property type="entry name" value="GATase"/>
    <property type="match status" value="1"/>
</dbReference>
<dbReference type="OrthoDB" id="9813383at2"/>
<dbReference type="AlphaFoldDB" id="A0A1C3EG27"/>
<protein>
    <recommendedName>
        <fullName evidence="1">Glutamine amidotransferase domain-containing protein</fullName>
    </recommendedName>
</protein>
<dbReference type="SUPFAM" id="SSF52317">
    <property type="entry name" value="Class I glutamine amidotransferase-like"/>
    <property type="match status" value="1"/>
</dbReference>
<keyword evidence="3" id="KW-1185">Reference proteome</keyword>
<dbReference type="STRING" id="1080227.A8L45_14055"/>
<dbReference type="InterPro" id="IPR017926">
    <property type="entry name" value="GATASE"/>
</dbReference>
<dbReference type="PANTHER" id="PTHR42695">
    <property type="entry name" value="GLUTAMINE AMIDOTRANSFERASE YLR126C-RELATED"/>
    <property type="match status" value="1"/>
</dbReference>
<comment type="caution">
    <text evidence="2">The sequence shown here is derived from an EMBL/GenBank/DDBJ whole genome shotgun (WGS) entry which is preliminary data.</text>
</comment>
<evidence type="ECO:0000313" key="3">
    <source>
        <dbReference type="Proteomes" id="UP000094936"/>
    </source>
</evidence>
<dbReference type="GO" id="GO:0005829">
    <property type="term" value="C:cytosol"/>
    <property type="evidence" value="ECO:0007669"/>
    <property type="project" value="TreeGrafter"/>
</dbReference>
<sequence>MRIGILLCDEHYPESLDEFGTYDQDFITMLSTCGDFTFSVWRCFNSEFPSSVDECNAWVLSGSKSSVYEPLPWIESLCDFVRRADQEKCPTVGVCFGHQLIHKALGGIVEKSQKGWGIGTRPFTIQSDFSLLQKEQTISLIVVHQDQVITPADGFTCIASSEFCPFAITTKSQHILTFQPHPEFSVPFFLQLLEQLRPKAGNKKVNDALLSISEHSGGDRTLIANVIYQFLIGEDSIVGPR</sequence>
<evidence type="ECO:0000259" key="1">
    <source>
        <dbReference type="Pfam" id="PF00117"/>
    </source>
</evidence>
<dbReference type="Proteomes" id="UP000094936">
    <property type="component" value="Unassembled WGS sequence"/>
</dbReference>
<evidence type="ECO:0000313" key="2">
    <source>
        <dbReference type="EMBL" id="ODA32180.1"/>
    </source>
</evidence>